<dbReference type="AlphaFoldDB" id="X0T604"/>
<evidence type="ECO:0000313" key="1">
    <source>
        <dbReference type="EMBL" id="GAF82781.1"/>
    </source>
</evidence>
<proteinExistence type="predicted"/>
<protein>
    <submittedName>
        <fullName evidence="1">Uncharacterized protein</fullName>
    </submittedName>
</protein>
<dbReference type="EMBL" id="BARS01006067">
    <property type="protein sequence ID" value="GAF82781.1"/>
    <property type="molecule type" value="Genomic_DNA"/>
</dbReference>
<organism evidence="1">
    <name type="scientific">marine sediment metagenome</name>
    <dbReference type="NCBI Taxonomy" id="412755"/>
    <lineage>
        <taxon>unclassified sequences</taxon>
        <taxon>metagenomes</taxon>
        <taxon>ecological metagenomes</taxon>
    </lineage>
</organism>
<accession>X0T604</accession>
<gene>
    <name evidence="1" type="ORF">S01H1_11869</name>
</gene>
<sequence>MPPQETSAADPPRFDLLLKGGHMIDPKNAISERMDVAVAG</sequence>
<feature type="non-terminal residue" evidence="1">
    <location>
        <position position="40"/>
    </location>
</feature>
<name>X0T604_9ZZZZ</name>
<reference evidence="1" key="1">
    <citation type="journal article" date="2014" name="Front. Microbiol.">
        <title>High frequency of phylogenetically diverse reductive dehalogenase-homologous genes in deep subseafloor sedimentary metagenomes.</title>
        <authorList>
            <person name="Kawai M."/>
            <person name="Futagami T."/>
            <person name="Toyoda A."/>
            <person name="Takaki Y."/>
            <person name="Nishi S."/>
            <person name="Hori S."/>
            <person name="Arai W."/>
            <person name="Tsubouchi T."/>
            <person name="Morono Y."/>
            <person name="Uchiyama I."/>
            <person name="Ito T."/>
            <person name="Fujiyama A."/>
            <person name="Inagaki F."/>
            <person name="Takami H."/>
        </authorList>
    </citation>
    <scope>NUCLEOTIDE SEQUENCE</scope>
    <source>
        <strain evidence="1">Expedition CK06-06</strain>
    </source>
</reference>
<comment type="caution">
    <text evidence="1">The sequence shown here is derived from an EMBL/GenBank/DDBJ whole genome shotgun (WGS) entry which is preliminary data.</text>
</comment>